<proteinExistence type="predicted"/>
<evidence type="ECO:0000256" key="2">
    <source>
        <dbReference type="ARBA" id="ARBA00022771"/>
    </source>
</evidence>
<accession>A0A0J9E0Z6</accession>
<evidence type="ECO:0000256" key="5">
    <source>
        <dbReference type="SAM" id="MobiDB-lite"/>
    </source>
</evidence>
<dbReference type="PANTHER" id="PTHR33823">
    <property type="entry name" value="RNA POLYMERASE-BINDING TRANSCRIPTION FACTOR DKSA-RELATED"/>
    <property type="match status" value="1"/>
</dbReference>
<organism evidence="7 8">
    <name type="scientific">Candidatus Rhodobacter oscarellae</name>
    <dbReference type="NCBI Taxonomy" id="1675527"/>
    <lineage>
        <taxon>Bacteria</taxon>
        <taxon>Pseudomonadati</taxon>
        <taxon>Pseudomonadota</taxon>
        <taxon>Alphaproteobacteria</taxon>
        <taxon>Rhodobacterales</taxon>
        <taxon>Rhodobacter group</taxon>
        <taxon>Rhodobacter</taxon>
    </lineage>
</organism>
<feature type="zinc finger region" description="dksA C4-type" evidence="4">
    <location>
        <begin position="86"/>
        <end position="110"/>
    </location>
</feature>
<dbReference type="Pfam" id="PF01258">
    <property type="entry name" value="zf-dskA_traR"/>
    <property type="match status" value="1"/>
</dbReference>
<gene>
    <name evidence="7" type="ORF">AIOL_001545</name>
</gene>
<dbReference type="SUPFAM" id="SSF57716">
    <property type="entry name" value="Glucocorticoid receptor-like (DNA-binding domain)"/>
    <property type="match status" value="1"/>
</dbReference>
<feature type="domain" description="Zinc finger DksA/TraR C4-type" evidence="6">
    <location>
        <begin position="81"/>
        <end position="112"/>
    </location>
</feature>
<name>A0A0J9E0Z6_9RHOB</name>
<dbReference type="EMBL" id="LFTY01000002">
    <property type="protein sequence ID" value="KMW56591.1"/>
    <property type="molecule type" value="Genomic_DNA"/>
</dbReference>
<keyword evidence="1" id="KW-0479">Metal-binding</keyword>
<protein>
    <submittedName>
        <fullName evidence="7">DnaK suppressor protein</fullName>
    </submittedName>
</protein>
<keyword evidence="2" id="KW-0863">Zinc-finger</keyword>
<evidence type="ECO:0000256" key="1">
    <source>
        <dbReference type="ARBA" id="ARBA00022723"/>
    </source>
</evidence>
<feature type="region of interest" description="Disordered" evidence="5">
    <location>
        <begin position="54"/>
        <end position="73"/>
    </location>
</feature>
<dbReference type="PROSITE" id="PS51128">
    <property type="entry name" value="ZF_DKSA_2"/>
    <property type="match status" value="1"/>
</dbReference>
<dbReference type="Proteomes" id="UP000037178">
    <property type="component" value="Unassembled WGS sequence"/>
</dbReference>
<comment type="caution">
    <text evidence="7">The sequence shown here is derived from an EMBL/GenBank/DDBJ whole genome shotgun (WGS) entry which is preliminary data.</text>
</comment>
<sequence>MMDDIALAELRASLLDILAEIDAGDALGSAGQKTVELDQQSVGRLSRMDALQSQAMSKATQARRDQQKSRVASALARMDDGEYGYCAECGEDIPLKRLALDPTVPTCVTCARG</sequence>
<keyword evidence="8" id="KW-1185">Reference proteome</keyword>
<dbReference type="STRING" id="1675527.AIOL_001545"/>
<dbReference type="InterPro" id="IPR000962">
    <property type="entry name" value="Znf_DskA_TraR"/>
</dbReference>
<evidence type="ECO:0000259" key="6">
    <source>
        <dbReference type="Pfam" id="PF01258"/>
    </source>
</evidence>
<reference evidence="7 8" key="1">
    <citation type="submission" date="2015-06" db="EMBL/GenBank/DDBJ databases">
        <title>Draft genome sequence of an Alphaproteobacteria species associated to the Mediterranean sponge Oscarella lobularis.</title>
        <authorList>
            <person name="Jourda C."/>
            <person name="Santini S."/>
            <person name="Claverie J.-M."/>
        </authorList>
    </citation>
    <scope>NUCLEOTIDE SEQUENCE [LARGE SCALE GENOMIC DNA]</scope>
    <source>
        <strain evidence="7">IGS</strain>
    </source>
</reference>
<dbReference type="PATRIC" id="fig|1675527.3.peg.1639"/>
<dbReference type="PANTHER" id="PTHR33823:SF4">
    <property type="entry name" value="GENERAL STRESS PROTEIN 16O"/>
    <property type="match status" value="1"/>
</dbReference>
<evidence type="ECO:0000256" key="3">
    <source>
        <dbReference type="ARBA" id="ARBA00022833"/>
    </source>
</evidence>
<evidence type="ECO:0000313" key="8">
    <source>
        <dbReference type="Proteomes" id="UP000037178"/>
    </source>
</evidence>
<evidence type="ECO:0000313" key="7">
    <source>
        <dbReference type="EMBL" id="KMW56591.1"/>
    </source>
</evidence>
<keyword evidence="3" id="KW-0862">Zinc</keyword>
<dbReference type="Gene3D" id="1.20.120.910">
    <property type="entry name" value="DksA, coiled-coil domain"/>
    <property type="match status" value="1"/>
</dbReference>
<dbReference type="GO" id="GO:0008270">
    <property type="term" value="F:zinc ion binding"/>
    <property type="evidence" value="ECO:0007669"/>
    <property type="project" value="UniProtKB-KW"/>
</dbReference>
<evidence type="ECO:0000256" key="4">
    <source>
        <dbReference type="PROSITE-ProRule" id="PRU00510"/>
    </source>
</evidence>
<dbReference type="AlphaFoldDB" id="A0A0J9E0Z6"/>